<dbReference type="InterPro" id="IPR016024">
    <property type="entry name" value="ARM-type_fold"/>
</dbReference>
<proteinExistence type="predicted"/>
<accession>I7A2A5</accession>
<reference evidence="1 2" key="1">
    <citation type="journal article" date="2013" name="PLoS ONE">
        <title>Genomic analysis of Melioribacter roseus, facultatively anaerobic organotrophic bacterium representing a novel deep lineage within Bacteriodetes/Chlorobi group.</title>
        <authorList>
            <person name="Kadnikov V.V."/>
            <person name="Mardanov A.V."/>
            <person name="Podosokorskaya O.A."/>
            <person name="Gavrilov S.N."/>
            <person name="Kublanov I.V."/>
            <person name="Beletsky A.V."/>
            <person name="Bonch-Osmolovskaya E.A."/>
            <person name="Ravin N.V."/>
        </authorList>
    </citation>
    <scope>NUCLEOTIDE SEQUENCE [LARGE SCALE GENOMIC DNA]</scope>
    <source>
        <strain evidence="2">JCM 17771 / P3M-2</strain>
    </source>
</reference>
<evidence type="ECO:0000313" key="2">
    <source>
        <dbReference type="Proteomes" id="UP000009011"/>
    </source>
</evidence>
<dbReference type="InterPro" id="IPR011989">
    <property type="entry name" value="ARM-like"/>
</dbReference>
<sequence>MEKEARNQTVNSENRSADDIIQELYSFVDKGNLDGDLEFICGLISHEDKGVRNAATMLLLNKRPEKAPKYIAPFISSEDIAVRNLAGEILVKLGKLSVQPLIEYNTDKNDDDQKFIIDLLGLIGDPTAGNHIMEVLSATDNDNVILACIEALGNVRFEESIDILLLFYERNELYKPTIVEALGKIGSQKALDFLLAKFNMEDDLTKYSILESLGAIGDINTYFFLLEQIPNIHGPLVWPLITSIYQLKEKFNLDIPYDDKMKSLLLYTLNEGSPEHKKIALTLIKIFNDKDILLASLKFLGDDYELDDMVREKLYNNIEYFLEEIPHLLDSKPENIKHILNLLMGIVSSISYEQKESIPLLLIRNILHAVSNYLNHPDEEVRRTSMEILFYLDVETAFLFIDTMVADENIWNKMRLIEILELLEVDASTETLSRMLNDEDEMVRERAAEIVNYRKSTIN</sequence>
<dbReference type="Proteomes" id="UP000009011">
    <property type="component" value="Chromosome"/>
</dbReference>
<name>I7A2A5_MELRP</name>
<dbReference type="AlphaFoldDB" id="I7A2A5"/>
<evidence type="ECO:0000313" key="1">
    <source>
        <dbReference type="EMBL" id="AFN75348.1"/>
    </source>
</evidence>
<dbReference type="PATRIC" id="fig|1191523.3.peg.2241"/>
<keyword evidence="2" id="KW-1185">Reference proteome</keyword>
<dbReference type="SUPFAM" id="SSF48371">
    <property type="entry name" value="ARM repeat"/>
    <property type="match status" value="1"/>
</dbReference>
<dbReference type="Gene3D" id="1.25.10.10">
    <property type="entry name" value="Leucine-rich Repeat Variant"/>
    <property type="match status" value="2"/>
</dbReference>
<dbReference type="EMBL" id="CP003557">
    <property type="protein sequence ID" value="AFN75348.1"/>
    <property type="molecule type" value="Genomic_DNA"/>
</dbReference>
<gene>
    <name evidence="1" type="ordered locus">MROS_2118</name>
</gene>
<evidence type="ECO:0008006" key="3">
    <source>
        <dbReference type="Google" id="ProtNLM"/>
    </source>
</evidence>
<dbReference type="OrthoDB" id="1495624at2"/>
<dbReference type="eggNOG" id="COG1413">
    <property type="taxonomic scope" value="Bacteria"/>
</dbReference>
<dbReference type="STRING" id="1191523.MROS_2118"/>
<protein>
    <recommendedName>
        <fullName evidence="3">HEAT repeat domain-containing protein</fullName>
    </recommendedName>
</protein>
<organism evidence="1 2">
    <name type="scientific">Melioribacter roseus (strain DSM 23840 / JCM 17771 / VKM B-2668 / P3M-2)</name>
    <dbReference type="NCBI Taxonomy" id="1191523"/>
    <lineage>
        <taxon>Bacteria</taxon>
        <taxon>Pseudomonadati</taxon>
        <taxon>Ignavibacteriota</taxon>
        <taxon>Ignavibacteria</taxon>
        <taxon>Ignavibacteriales</taxon>
        <taxon>Melioribacteraceae</taxon>
        <taxon>Melioribacter</taxon>
    </lineage>
</organism>
<dbReference type="RefSeq" id="WP_014856780.1">
    <property type="nucleotide sequence ID" value="NC_018178.1"/>
</dbReference>
<dbReference type="KEGG" id="mro:MROS_2118"/>
<dbReference type="HOGENOM" id="CLU_592859_0_0_10"/>